<dbReference type="EMBL" id="SKCS01000090">
    <property type="protein sequence ID" value="TNN17673.1"/>
    <property type="molecule type" value="Genomic_DNA"/>
</dbReference>
<dbReference type="Proteomes" id="UP000311919">
    <property type="component" value="Unassembled WGS sequence"/>
</dbReference>
<reference evidence="1 2" key="1">
    <citation type="submission" date="2019-03" db="EMBL/GenBank/DDBJ databases">
        <title>An improved genome assembly of the fluke Schistosoma japonicum.</title>
        <authorList>
            <person name="Hu W."/>
            <person name="Luo F."/>
            <person name="Yin M."/>
            <person name="Mo X."/>
            <person name="Sun C."/>
            <person name="Wu Q."/>
            <person name="Zhu B."/>
            <person name="Xiang M."/>
            <person name="Wang J."/>
            <person name="Wang Y."/>
            <person name="Zhang T."/>
            <person name="Xu B."/>
            <person name="Zheng H."/>
            <person name="Feng Z."/>
        </authorList>
    </citation>
    <scope>NUCLEOTIDE SEQUENCE [LARGE SCALE GENOMIC DNA]</scope>
    <source>
        <strain evidence="1">HuSjv2</strain>
        <tissue evidence="1">Worms</tissue>
    </source>
</reference>
<accession>A0A4Z2DMD7</accession>
<name>A0A4Z2DMD7_SCHJA</name>
<organism evidence="1 2">
    <name type="scientific">Schistosoma japonicum</name>
    <name type="common">Blood fluke</name>
    <dbReference type="NCBI Taxonomy" id="6182"/>
    <lineage>
        <taxon>Eukaryota</taxon>
        <taxon>Metazoa</taxon>
        <taxon>Spiralia</taxon>
        <taxon>Lophotrochozoa</taxon>
        <taxon>Platyhelminthes</taxon>
        <taxon>Trematoda</taxon>
        <taxon>Digenea</taxon>
        <taxon>Strigeidida</taxon>
        <taxon>Schistosomatoidea</taxon>
        <taxon>Schistosomatidae</taxon>
        <taxon>Schistosoma</taxon>
    </lineage>
</organism>
<evidence type="ECO:0000313" key="2">
    <source>
        <dbReference type="Proteomes" id="UP000311919"/>
    </source>
</evidence>
<proteinExistence type="predicted"/>
<evidence type="ECO:0000313" key="1">
    <source>
        <dbReference type="EMBL" id="TNN17673.1"/>
    </source>
</evidence>
<gene>
    <name evidence="1" type="ORF">EWB00_011068</name>
</gene>
<dbReference type="OrthoDB" id="6287866at2759"/>
<dbReference type="AlphaFoldDB" id="A0A4Z2DMD7"/>
<sequence>MITGSVPTTITDMGWEITDITMLLKPSNIIVGRNSHNNSTLISENMGKSWIVINQWKLKQTLLQSSEITKSYDTPWFSVQNISSDEFTNMVCNSKTNDAWKFCFSGILWGNQRIVEWNSQRTVRRI</sequence>
<keyword evidence="2" id="KW-1185">Reference proteome</keyword>
<comment type="caution">
    <text evidence="1">The sequence shown here is derived from an EMBL/GenBank/DDBJ whole genome shotgun (WGS) entry which is preliminary data.</text>
</comment>
<protein>
    <submittedName>
        <fullName evidence="1">Uncharacterized protein</fullName>
    </submittedName>
</protein>